<evidence type="ECO:0000256" key="5">
    <source>
        <dbReference type="SAM" id="Phobius"/>
    </source>
</evidence>
<comment type="subcellular location">
    <subcellularLocation>
        <location evidence="1">Membrane</location>
        <topology evidence="1">Multi-pass membrane protein</topology>
    </subcellularLocation>
</comment>
<keyword evidence="2 5" id="KW-0812">Transmembrane</keyword>
<dbReference type="NCBIfam" id="NF045576">
    <property type="entry name" value="BT_3928_fam"/>
    <property type="match status" value="1"/>
</dbReference>
<dbReference type="Proteomes" id="UP000249547">
    <property type="component" value="Unassembled WGS sequence"/>
</dbReference>
<sequence length="362" mass="40734">MRVILILLRVIVGVLFIFSGLIKANDPLGLSYKMNEFFEVLHMTWLVPYSLVFSVLMNAFEIIAGVAVLLGYGMRIFSFLLLLLILFFTFLTGFALYSGLIKECGCFGDCIKLTAEGTFYKDVALLVMIIILFIYRNNIKPTFGKSATSIFMLLGVLIPVALQYYTLAHLPIIDCLPYKVGNNIPEKMKLPPGAKPDRYETVLIYTKDGQDKEFTVDNYPWQDTTWVYKDRRDKLVEKGNAEPAVKDFYLTDFDGAKQTDAILSEEKPVYLFLVENTAKAGKGWDEKMHAIQQKVAAGEAYVYGVTSSDKEAVEAFKAAHKLDFPFLQMDGVAIKTAGRSNPCLILLNKGTIVGKWHYNDIP</sequence>
<gene>
    <name evidence="7" type="ORF">LX64_01911</name>
</gene>
<evidence type="ECO:0000256" key="4">
    <source>
        <dbReference type="ARBA" id="ARBA00023136"/>
    </source>
</evidence>
<feature type="transmembrane region" description="Helical" evidence="5">
    <location>
        <begin position="147"/>
        <end position="167"/>
    </location>
</feature>
<keyword evidence="8" id="KW-1185">Reference proteome</keyword>
<feature type="transmembrane region" description="Helical" evidence="5">
    <location>
        <begin position="79"/>
        <end position="98"/>
    </location>
</feature>
<feature type="domain" description="Methylamine utilisation protein MauE" evidence="6">
    <location>
        <begin position="1"/>
        <end position="133"/>
    </location>
</feature>
<dbReference type="Gene3D" id="3.40.30.10">
    <property type="entry name" value="Glutaredoxin"/>
    <property type="match status" value="1"/>
</dbReference>
<dbReference type="SUPFAM" id="SSF52833">
    <property type="entry name" value="Thioredoxin-like"/>
    <property type="match status" value="1"/>
</dbReference>
<accession>A0A327QT12</accession>
<dbReference type="AlphaFoldDB" id="A0A327QT12"/>
<dbReference type="InterPro" id="IPR036249">
    <property type="entry name" value="Thioredoxin-like_sf"/>
</dbReference>
<dbReference type="GO" id="GO:0016020">
    <property type="term" value="C:membrane"/>
    <property type="evidence" value="ECO:0007669"/>
    <property type="project" value="UniProtKB-SubCell"/>
</dbReference>
<keyword evidence="4 5" id="KW-0472">Membrane</keyword>
<dbReference type="Pfam" id="PF07291">
    <property type="entry name" value="MauE"/>
    <property type="match status" value="1"/>
</dbReference>
<evidence type="ECO:0000259" key="6">
    <source>
        <dbReference type="Pfam" id="PF07291"/>
    </source>
</evidence>
<dbReference type="InterPro" id="IPR009908">
    <property type="entry name" value="Methylamine_util_MauE"/>
</dbReference>
<evidence type="ECO:0000256" key="3">
    <source>
        <dbReference type="ARBA" id="ARBA00022989"/>
    </source>
</evidence>
<keyword evidence="3 5" id="KW-1133">Transmembrane helix</keyword>
<evidence type="ECO:0000256" key="2">
    <source>
        <dbReference type="ARBA" id="ARBA00022692"/>
    </source>
</evidence>
<evidence type="ECO:0000313" key="8">
    <source>
        <dbReference type="Proteomes" id="UP000249547"/>
    </source>
</evidence>
<feature type="transmembrane region" description="Helical" evidence="5">
    <location>
        <begin position="118"/>
        <end position="135"/>
    </location>
</feature>
<dbReference type="EMBL" id="QLLL01000003">
    <property type="protein sequence ID" value="RAJ06784.1"/>
    <property type="molecule type" value="Genomic_DNA"/>
</dbReference>
<name>A0A327QT12_9BACT</name>
<protein>
    <submittedName>
        <fullName evidence="7">DoxX-like protein</fullName>
    </submittedName>
</protein>
<comment type="caution">
    <text evidence="7">The sequence shown here is derived from an EMBL/GenBank/DDBJ whole genome shotgun (WGS) entry which is preliminary data.</text>
</comment>
<reference evidence="7 8" key="1">
    <citation type="submission" date="2018-06" db="EMBL/GenBank/DDBJ databases">
        <title>Genomic Encyclopedia of Archaeal and Bacterial Type Strains, Phase II (KMG-II): from individual species to whole genera.</title>
        <authorList>
            <person name="Goeker M."/>
        </authorList>
    </citation>
    <scope>NUCLEOTIDE SEQUENCE [LARGE SCALE GENOMIC DNA]</scope>
    <source>
        <strain evidence="7 8">DSM 23857</strain>
    </source>
</reference>
<organism evidence="7 8">
    <name type="scientific">Chitinophaga skermanii</name>
    <dbReference type="NCBI Taxonomy" id="331697"/>
    <lineage>
        <taxon>Bacteria</taxon>
        <taxon>Pseudomonadati</taxon>
        <taxon>Bacteroidota</taxon>
        <taxon>Chitinophagia</taxon>
        <taxon>Chitinophagales</taxon>
        <taxon>Chitinophagaceae</taxon>
        <taxon>Chitinophaga</taxon>
    </lineage>
</organism>
<dbReference type="GO" id="GO:0030416">
    <property type="term" value="P:methylamine metabolic process"/>
    <property type="evidence" value="ECO:0007669"/>
    <property type="project" value="InterPro"/>
</dbReference>
<proteinExistence type="predicted"/>
<evidence type="ECO:0000256" key="1">
    <source>
        <dbReference type="ARBA" id="ARBA00004141"/>
    </source>
</evidence>
<dbReference type="OrthoDB" id="648842at2"/>
<dbReference type="RefSeq" id="WP_111597617.1">
    <property type="nucleotide sequence ID" value="NZ_QLLL01000003.1"/>
</dbReference>
<evidence type="ECO:0000313" key="7">
    <source>
        <dbReference type="EMBL" id="RAJ06784.1"/>
    </source>
</evidence>
<feature type="transmembrane region" description="Helical" evidence="5">
    <location>
        <begin position="48"/>
        <end position="72"/>
    </location>
</feature>